<evidence type="ECO:0000313" key="1">
    <source>
        <dbReference type="EMBL" id="KAG2491045.1"/>
    </source>
</evidence>
<proteinExistence type="predicted"/>
<accession>A0A835Y1X0</accession>
<dbReference type="AlphaFoldDB" id="A0A835Y1X0"/>
<organism evidence="1 2">
    <name type="scientific">Edaphochlamys debaryana</name>
    <dbReference type="NCBI Taxonomy" id="47281"/>
    <lineage>
        <taxon>Eukaryota</taxon>
        <taxon>Viridiplantae</taxon>
        <taxon>Chlorophyta</taxon>
        <taxon>core chlorophytes</taxon>
        <taxon>Chlorophyceae</taxon>
        <taxon>CS clade</taxon>
        <taxon>Chlamydomonadales</taxon>
        <taxon>Chlamydomonadales incertae sedis</taxon>
        <taxon>Edaphochlamys</taxon>
    </lineage>
</organism>
<reference evidence="1" key="1">
    <citation type="journal article" date="2020" name="bioRxiv">
        <title>Comparative genomics of Chlamydomonas.</title>
        <authorList>
            <person name="Craig R.J."/>
            <person name="Hasan A.R."/>
            <person name="Ness R.W."/>
            <person name="Keightley P.D."/>
        </authorList>
    </citation>
    <scope>NUCLEOTIDE SEQUENCE</scope>
    <source>
        <strain evidence="1">CCAP 11/70</strain>
    </source>
</reference>
<gene>
    <name evidence="1" type="ORF">HYH03_010491</name>
</gene>
<keyword evidence="2" id="KW-1185">Reference proteome</keyword>
<evidence type="ECO:0000313" key="2">
    <source>
        <dbReference type="Proteomes" id="UP000612055"/>
    </source>
</evidence>
<name>A0A835Y1X0_9CHLO</name>
<protein>
    <submittedName>
        <fullName evidence="1">Uncharacterized protein</fullName>
    </submittedName>
</protein>
<comment type="caution">
    <text evidence="1">The sequence shown here is derived from an EMBL/GenBank/DDBJ whole genome shotgun (WGS) entry which is preliminary data.</text>
</comment>
<dbReference type="EMBL" id="JAEHOE010000056">
    <property type="protein sequence ID" value="KAG2491045.1"/>
    <property type="molecule type" value="Genomic_DNA"/>
</dbReference>
<dbReference type="Proteomes" id="UP000612055">
    <property type="component" value="Unassembled WGS sequence"/>
</dbReference>
<sequence length="239" mass="24880">MDAAHPALVRQHAMRRAFAAETALSASDHVAFTHRQDACGGHAICHSASGATVTTATRACAHPTHDGGPGTNPFAQLAAQLAADLDRASPSLSAQAQRQKRQSQPHDCTAAAACASPASPSYAFAFAGAYASYPVEGVAFPPQPAAGQALAAGYPAAAPALGRAFTHLPPAPRCRYPAHKPEPSARLGRLAGSFARGLRRGATQLAKLGARIDRALVKMEQAEGRRQQRKLGKQCHRMG</sequence>